<keyword evidence="4 5" id="KW-0472">Membrane</keyword>
<dbReference type="GO" id="GO:0016020">
    <property type="term" value="C:membrane"/>
    <property type="evidence" value="ECO:0007669"/>
    <property type="project" value="UniProtKB-SubCell"/>
</dbReference>
<proteinExistence type="predicted"/>
<evidence type="ECO:0000256" key="2">
    <source>
        <dbReference type="ARBA" id="ARBA00022692"/>
    </source>
</evidence>
<sequence>MNSDSRRAFSFLIIAALVAALGPFTRFIAPEVGIYLGTITESVLYGLAILGAAFLLSWTTEAAEVDISKGLAVAVLAFIAVLPEYAVDASITWRAAKDPEIIALAVANMTGANRILIGLAWPMIFFIFWRSLKNRKNSTDITATSVSDQARVLKMPRSTSVELILLLAAVLYSFILPLKGGINLIDTAILFSIFGIYLYIVGRQASESPELIGPAHLI</sequence>
<feature type="transmembrane region" description="Helical" evidence="5">
    <location>
        <begin position="161"/>
        <end position="178"/>
    </location>
</feature>
<feature type="transmembrane region" description="Helical" evidence="5">
    <location>
        <begin position="184"/>
        <end position="202"/>
    </location>
</feature>
<keyword evidence="2 5" id="KW-0812">Transmembrane</keyword>
<dbReference type="InterPro" id="IPR004837">
    <property type="entry name" value="NaCa_Exmemb"/>
</dbReference>
<feature type="non-terminal residue" evidence="7">
    <location>
        <position position="218"/>
    </location>
</feature>
<feature type="transmembrane region" description="Helical" evidence="5">
    <location>
        <begin position="42"/>
        <end position="59"/>
    </location>
</feature>
<evidence type="ECO:0000259" key="6">
    <source>
        <dbReference type="Pfam" id="PF01699"/>
    </source>
</evidence>
<reference evidence="7" key="1">
    <citation type="submission" date="2018-05" db="EMBL/GenBank/DDBJ databases">
        <authorList>
            <person name="Lanie J.A."/>
            <person name="Ng W.-L."/>
            <person name="Kazmierczak K.M."/>
            <person name="Andrzejewski T.M."/>
            <person name="Davidsen T.M."/>
            <person name="Wayne K.J."/>
            <person name="Tettelin H."/>
            <person name="Glass J.I."/>
            <person name="Rusch D."/>
            <person name="Podicherti R."/>
            <person name="Tsui H.-C.T."/>
            <person name="Winkler M.E."/>
        </authorList>
    </citation>
    <scope>NUCLEOTIDE SEQUENCE</scope>
</reference>
<evidence type="ECO:0000256" key="4">
    <source>
        <dbReference type="ARBA" id="ARBA00023136"/>
    </source>
</evidence>
<name>A0A382IKW2_9ZZZZ</name>
<dbReference type="Pfam" id="PF01699">
    <property type="entry name" value="Na_Ca_ex"/>
    <property type="match status" value="1"/>
</dbReference>
<dbReference type="AlphaFoldDB" id="A0A382IKW2"/>
<keyword evidence="3 5" id="KW-1133">Transmembrane helix</keyword>
<protein>
    <recommendedName>
        <fullName evidence="6">Sodium/calcium exchanger membrane region domain-containing protein</fullName>
    </recommendedName>
</protein>
<feature type="transmembrane region" description="Helical" evidence="5">
    <location>
        <begin position="111"/>
        <end position="129"/>
    </location>
</feature>
<evidence type="ECO:0000313" key="7">
    <source>
        <dbReference type="EMBL" id="SVB99912.1"/>
    </source>
</evidence>
<evidence type="ECO:0000256" key="1">
    <source>
        <dbReference type="ARBA" id="ARBA00004141"/>
    </source>
</evidence>
<dbReference type="GO" id="GO:0055085">
    <property type="term" value="P:transmembrane transport"/>
    <property type="evidence" value="ECO:0007669"/>
    <property type="project" value="InterPro"/>
</dbReference>
<comment type="subcellular location">
    <subcellularLocation>
        <location evidence="1">Membrane</location>
        <topology evidence="1">Multi-pass membrane protein</topology>
    </subcellularLocation>
</comment>
<feature type="domain" description="Sodium/calcium exchanger membrane region" evidence="6">
    <location>
        <begin position="46"/>
        <end position="201"/>
    </location>
</feature>
<dbReference type="Gene3D" id="1.20.1420.30">
    <property type="entry name" value="NCX, central ion-binding region"/>
    <property type="match status" value="1"/>
</dbReference>
<dbReference type="InterPro" id="IPR044880">
    <property type="entry name" value="NCX_ion-bd_dom_sf"/>
</dbReference>
<dbReference type="EMBL" id="UINC01067845">
    <property type="protein sequence ID" value="SVB99912.1"/>
    <property type="molecule type" value="Genomic_DNA"/>
</dbReference>
<evidence type="ECO:0000256" key="5">
    <source>
        <dbReference type="SAM" id="Phobius"/>
    </source>
</evidence>
<organism evidence="7">
    <name type="scientific">marine metagenome</name>
    <dbReference type="NCBI Taxonomy" id="408172"/>
    <lineage>
        <taxon>unclassified sequences</taxon>
        <taxon>metagenomes</taxon>
        <taxon>ecological metagenomes</taxon>
    </lineage>
</organism>
<gene>
    <name evidence="7" type="ORF">METZ01_LOCUS252766</name>
</gene>
<accession>A0A382IKW2</accession>
<evidence type="ECO:0000256" key="3">
    <source>
        <dbReference type="ARBA" id="ARBA00022989"/>
    </source>
</evidence>
<feature type="transmembrane region" description="Helical" evidence="5">
    <location>
        <begin position="71"/>
        <end position="91"/>
    </location>
</feature>